<protein>
    <submittedName>
        <fullName evidence="4">Histone H3.2</fullName>
    </submittedName>
</protein>
<dbReference type="OrthoDB" id="10249672at2759"/>
<keyword evidence="5" id="KW-1185">Reference proteome</keyword>
<evidence type="ECO:0000259" key="3">
    <source>
        <dbReference type="Pfam" id="PF24810"/>
    </source>
</evidence>
<feature type="domain" description="Leucine--tRNA ligase ubiquitin-like" evidence="2">
    <location>
        <begin position="121"/>
        <end position="176"/>
    </location>
</feature>
<evidence type="ECO:0000313" key="4">
    <source>
        <dbReference type="EMBL" id="KAG5443164.1"/>
    </source>
</evidence>
<feature type="domain" description="Leucine--tRNA ligase RagD-binding" evidence="3">
    <location>
        <begin position="1"/>
        <end position="64"/>
    </location>
</feature>
<dbReference type="GO" id="GO:0030527">
    <property type="term" value="F:structural constituent of chromatin"/>
    <property type="evidence" value="ECO:0007669"/>
    <property type="project" value="InterPro"/>
</dbReference>
<name>A0A8T1M1B0_CLOSI</name>
<dbReference type="PROSITE" id="PS00322">
    <property type="entry name" value="HISTONE_H3_1"/>
    <property type="match status" value="1"/>
</dbReference>
<dbReference type="SUPFAM" id="SSF47113">
    <property type="entry name" value="Histone-fold"/>
    <property type="match status" value="1"/>
</dbReference>
<dbReference type="Proteomes" id="UP000286415">
    <property type="component" value="Unassembled WGS sequence"/>
</dbReference>
<sequence length="276" mass="30261">MILAIMNSNLSEDGKTLPDNATLAQLLRPHLKEMGKMAKRAMPFAQLVRERFEARGPSALKPELEVDEHAVLQANKAYLIATLGLRAPDGLTIRYVDETEDARILDQVSPLNPVIIFHDPPPSVSIDFINPDVGSGLFSLSGVPVCDGDSPADLITRLLRACHASMPASKGKCERFSAVYLDAIEATDTMRALPTLQCICIIRQLFTEMTHTKQIAHKSTGGKAPRKQLATKAACKNALATSGVRKPHHLSPGNDTLGEMRRYQKSTEMLIRKLPF</sequence>
<organism evidence="4 5">
    <name type="scientific">Clonorchis sinensis</name>
    <name type="common">Chinese liver fluke</name>
    <dbReference type="NCBI Taxonomy" id="79923"/>
    <lineage>
        <taxon>Eukaryota</taxon>
        <taxon>Metazoa</taxon>
        <taxon>Spiralia</taxon>
        <taxon>Lophotrochozoa</taxon>
        <taxon>Platyhelminthes</taxon>
        <taxon>Trematoda</taxon>
        <taxon>Digenea</taxon>
        <taxon>Opisthorchiida</taxon>
        <taxon>Opisthorchiata</taxon>
        <taxon>Opisthorchiidae</taxon>
        <taxon>Clonorchis</taxon>
    </lineage>
</organism>
<proteinExistence type="inferred from homology"/>
<comment type="caution">
    <text evidence="4">The sequence shown here is derived from an EMBL/GenBank/DDBJ whole genome shotgun (WGS) entry which is preliminary data.</text>
</comment>
<reference evidence="4 5" key="2">
    <citation type="journal article" date="2021" name="Genomics">
        <title>High-quality reference genome for Clonorchis sinensis.</title>
        <authorList>
            <person name="Young N.D."/>
            <person name="Stroehlein A.J."/>
            <person name="Kinkar L."/>
            <person name="Wang T."/>
            <person name="Sohn W.M."/>
            <person name="Chang B.C.H."/>
            <person name="Kaur P."/>
            <person name="Weisz D."/>
            <person name="Dudchenko O."/>
            <person name="Aiden E.L."/>
            <person name="Korhonen P.K."/>
            <person name="Gasser R.B."/>
        </authorList>
    </citation>
    <scope>NUCLEOTIDE SEQUENCE [LARGE SCALE GENOMIC DNA]</scope>
    <source>
        <strain evidence="4">Cs-k2</strain>
    </source>
</reference>
<reference evidence="4 5" key="1">
    <citation type="journal article" date="2018" name="Biotechnol. Adv.">
        <title>Improved genomic resources and new bioinformatic workflow for the carcinogenic parasite Clonorchis sinensis: Biotechnological implications.</title>
        <authorList>
            <person name="Wang D."/>
            <person name="Korhonen P.K."/>
            <person name="Gasser R.B."/>
            <person name="Young N.D."/>
        </authorList>
    </citation>
    <scope>NUCLEOTIDE SEQUENCE [LARGE SCALE GENOMIC DNA]</scope>
    <source>
        <strain evidence="4">Cs-k2</strain>
    </source>
</reference>
<dbReference type="GO" id="GO:0046982">
    <property type="term" value="F:protein heterodimerization activity"/>
    <property type="evidence" value="ECO:0007669"/>
    <property type="project" value="InterPro"/>
</dbReference>
<dbReference type="EMBL" id="NIRI02000056">
    <property type="protein sequence ID" value="KAG5443164.1"/>
    <property type="molecule type" value="Genomic_DNA"/>
</dbReference>
<dbReference type="InterPro" id="IPR000164">
    <property type="entry name" value="Histone_H3/CENP-A"/>
</dbReference>
<dbReference type="Pfam" id="PF22947">
    <property type="entry name" value="ULD_3"/>
    <property type="match status" value="1"/>
</dbReference>
<gene>
    <name evidence="4" type="ORF">CSKR_202746</name>
</gene>
<dbReference type="PANTHER" id="PTHR11426">
    <property type="entry name" value="HISTONE H3"/>
    <property type="match status" value="1"/>
</dbReference>
<evidence type="ECO:0000313" key="5">
    <source>
        <dbReference type="Proteomes" id="UP000286415"/>
    </source>
</evidence>
<dbReference type="AlphaFoldDB" id="A0A8T1M1B0"/>
<dbReference type="GO" id="GO:0000786">
    <property type="term" value="C:nucleosome"/>
    <property type="evidence" value="ECO:0007669"/>
    <property type="project" value="InterPro"/>
</dbReference>
<dbReference type="InterPro" id="IPR055416">
    <property type="entry name" value="RBD_LARS1"/>
</dbReference>
<dbReference type="PRINTS" id="PR00622">
    <property type="entry name" value="HISTONEH3"/>
</dbReference>
<dbReference type="Pfam" id="PF24810">
    <property type="entry name" value="RBD_LARS1"/>
    <property type="match status" value="1"/>
</dbReference>
<dbReference type="Gene3D" id="1.10.20.10">
    <property type="entry name" value="Histone, subunit A"/>
    <property type="match status" value="1"/>
</dbReference>
<dbReference type="GO" id="GO:0003677">
    <property type="term" value="F:DNA binding"/>
    <property type="evidence" value="ECO:0007669"/>
    <property type="project" value="InterPro"/>
</dbReference>
<dbReference type="InterPro" id="IPR009072">
    <property type="entry name" value="Histone-fold"/>
</dbReference>
<dbReference type="InterPro" id="IPR054509">
    <property type="entry name" value="LARS1_ULD"/>
</dbReference>
<evidence type="ECO:0000259" key="2">
    <source>
        <dbReference type="Pfam" id="PF22947"/>
    </source>
</evidence>
<accession>A0A8T1M1B0</accession>
<evidence type="ECO:0000256" key="1">
    <source>
        <dbReference type="ARBA" id="ARBA00010343"/>
    </source>
</evidence>
<comment type="similarity">
    <text evidence="1">Belongs to the histone H3 family.</text>
</comment>